<dbReference type="Proteomes" id="UP001272987">
    <property type="component" value="Unassembled WGS sequence"/>
</dbReference>
<evidence type="ECO:0000313" key="2">
    <source>
        <dbReference type="EMBL" id="MDX3024597.1"/>
    </source>
</evidence>
<dbReference type="Proteomes" id="UP001282288">
    <property type="component" value="Unassembled WGS sequence"/>
</dbReference>
<keyword evidence="3" id="KW-1185">Reference proteome</keyword>
<gene>
    <name evidence="1" type="ORF">PV399_37290</name>
    <name evidence="2" type="ORF">PV666_43035</name>
</gene>
<reference evidence="1 3" key="1">
    <citation type="journal article" date="2023" name="Microb. Genom.">
        <title>Mesoterricola silvestris gen. nov., sp. nov., Mesoterricola sediminis sp. nov., Geothrix oryzae sp. nov., Geothrix edaphica sp. nov., Geothrix rubra sp. nov., and Geothrix limicola sp. nov., six novel members of Acidobacteriota isolated from soils.</title>
        <authorList>
            <person name="Weisberg A.J."/>
            <person name="Pearce E."/>
            <person name="Kramer C.G."/>
            <person name="Chang J.H."/>
            <person name="Clarke C.R."/>
        </authorList>
    </citation>
    <scope>NUCLEOTIDE SEQUENCE</scope>
    <source>
        <strain evidence="2 3">NB05-1H</strain>
        <strain evidence="1">NRRL_B-16521</strain>
    </source>
</reference>
<name>A0AAP6BIG7_9ACTN</name>
<proteinExistence type="predicted"/>
<organism evidence="1 4">
    <name type="scientific">Streptomyces acidiscabies</name>
    <dbReference type="NCBI Taxonomy" id="42234"/>
    <lineage>
        <taxon>Bacteria</taxon>
        <taxon>Bacillati</taxon>
        <taxon>Actinomycetota</taxon>
        <taxon>Actinomycetes</taxon>
        <taxon>Kitasatosporales</taxon>
        <taxon>Streptomycetaceae</taxon>
        <taxon>Streptomyces</taxon>
    </lineage>
</organism>
<evidence type="ECO:0000313" key="3">
    <source>
        <dbReference type="Proteomes" id="UP001272987"/>
    </source>
</evidence>
<dbReference type="Gene3D" id="3.10.450.30">
    <property type="entry name" value="Microbial ribonucleases"/>
    <property type="match status" value="1"/>
</dbReference>
<sequence>MSSSEALETPSAKRSLSSRLRAHARKAVIPAMLIGVTVGGLGLSTTAHAADAPQCPPTAQTCRYEAPWRGEQPSGVSNEDWRGAMTAAQFWSDHQTVRQGNSGGYLVTGQGGWPGDTAGRGWYSYTTGPWYNRSTWWIYYGGQFWDRDNRVAHHEEFDYGISAWDANGGAGQYREYDVFAHTGTDSGIRGKVRIVRNTRNGHVYATFDHYGSFHYLGRW</sequence>
<dbReference type="GeneID" id="69805099"/>
<protein>
    <submittedName>
        <fullName evidence="1">Ribonuclease domain-containing protein</fullName>
    </submittedName>
</protein>
<accession>A0AAP6BIG7</accession>
<comment type="caution">
    <text evidence="1">The sequence shown here is derived from an EMBL/GenBank/DDBJ whole genome shotgun (WGS) entry which is preliminary data.</text>
</comment>
<dbReference type="EMBL" id="JARAWP010000036">
    <property type="protein sequence ID" value="MDX3024597.1"/>
    <property type="molecule type" value="Genomic_DNA"/>
</dbReference>
<dbReference type="AlphaFoldDB" id="A0AAP6BIG7"/>
<evidence type="ECO:0000313" key="4">
    <source>
        <dbReference type="Proteomes" id="UP001282288"/>
    </source>
</evidence>
<evidence type="ECO:0000313" key="1">
    <source>
        <dbReference type="EMBL" id="MDX2965334.1"/>
    </source>
</evidence>
<dbReference type="EMBL" id="JARAWC010000040">
    <property type="protein sequence ID" value="MDX2965334.1"/>
    <property type="molecule type" value="Genomic_DNA"/>
</dbReference>
<dbReference type="RefSeq" id="WP_010352059.1">
    <property type="nucleotide sequence ID" value="NZ_BCMK01000049.1"/>
</dbReference>